<gene>
    <name evidence="2" type="ordered locus">Rahaq_1503</name>
</gene>
<name>A0A0H3FAG3_RAHSY</name>
<evidence type="ECO:0000259" key="1">
    <source>
        <dbReference type="Pfam" id="PF04606"/>
    </source>
</evidence>
<dbReference type="Pfam" id="PF04606">
    <property type="entry name" value="Ogr_Delta"/>
    <property type="match status" value="1"/>
</dbReference>
<reference evidence="2 3" key="2">
    <citation type="journal article" date="2012" name="J. Bacteriol.">
        <title>Complete Genome Sequence of Rahnella sp. Strain Y9602, a Gammaproteobacterium Isolate from Metal- and Radionuclide-Contaminated Soil.</title>
        <authorList>
            <person name="Martinez R.J."/>
            <person name="Bruce D."/>
            <person name="Detter C."/>
            <person name="Goodwin L.A."/>
            <person name="Han J."/>
            <person name="Han C.S."/>
            <person name="Held B."/>
            <person name="Land M.L."/>
            <person name="Mikhailova N."/>
            <person name="Nolan M."/>
            <person name="Pennacchio L."/>
            <person name="Pitluck S."/>
            <person name="Tapia R."/>
            <person name="Woyke T."/>
            <person name="Sobecky P.A."/>
        </authorList>
    </citation>
    <scope>NUCLEOTIDE SEQUENCE [LARGE SCALE GENOMIC DNA]</scope>
    <source>
        <strain evidence="2 3">Y9602</strain>
    </source>
</reference>
<dbReference type="eggNOG" id="ENOG5032Y32">
    <property type="taxonomic scope" value="Bacteria"/>
</dbReference>
<evidence type="ECO:0000313" key="2">
    <source>
        <dbReference type="EMBL" id="ADW73125.1"/>
    </source>
</evidence>
<dbReference type="KEGG" id="rah:Rahaq_1503"/>
<dbReference type="Proteomes" id="UP000007257">
    <property type="component" value="Chromosome"/>
</dbReference>
<feature type="domain" description="Zinc finger Ogr/Delta-type" evidence="1">
    <location>
        <begin position="7"/>
        <end position="53"/>
    </location>
</feature>
<dbReference type="AlphaFoldDB" id="A0A0H3FAG3"/>
<protein>
    <submittedName>
        <fullName evidence="2">Transcriptional activator Ogr/delta</fullName>
    </submittedName>
</protein>
<dbReference type="HOGENOM" id="CLU_170894_0_0_6"/>
<evidence type="ECO:0000313" key="3">
    <source>
        <dbReference type="Proteomes" id="UP000007257"/>
    </source>
</evidence>
<dbReference type="EMBL" id="CP002505">
    <property type="protein sequence ID" value="ADW73125.1"/>
    <property type="molecule type" value="Genomic_DNA"/>
</dbReference>
<dbReference type="NCBIfam" id="NF007241">
    <property type="entry name" value="PRK09678.1"/>
    <property type="match status" value="1"/>
</dbReference>
<proteinExistence type="predicted"/>
<accession>A0A0H3FAG3</accession>
<reference evidence="3" key="1">
    <citation type="submission" date="2011-01" db="EMBL/GenBank/DDBJ databases">
        <title>Complete sequence of chromosome of Rahnella sp. Y9602.</title>
        <authorList>
            <consortium name="US DOE Joint Genome Institute"/>
            <person name="Lucas S."/>
            <person name="Copeland A."/>
            <person name="Lapidus A."/>
            <person name="Cheng J.-F."/>
            <person name="Goodwin L."/>
            <person name="Pitluck S."/>
            <person name="Lu M."/>
            <person name="Detter J.C."/>
            <person name="Han C."/>
            <person name="Tapia R."/>
            <person name="Land M."/>
            <person name="Hauser L."/>
            <person name="Kyrpides N."/>
            <person name="Ivanova N."/>
            <person name="Ovchinnikova G."/>
            <person name="Pagani I."/>
            <person name="Sobecky P.A."/>
            <person name="Martinez R.J."/>
            <person name="Woyke T."/>
        </authorList>
    </citation>
    <scope>NUCLEOTIDE SEQUENCE [LARGE SCALE GENOMIC DNA]</scope>
    <source>
        <strain evidence="3">Y9602</strain>
    </source>
</reference>
<dbReference type="InterPro" id="IPR007684">
    <property type="entry name" value="Znf_Ogr/Delta"/>
</dbReference>
<organism evidence="2 3">
    <name type="scientific">Rahnella sp. (strain Y9602)</name>
    <dbReference type="NCBI Taxonomy" id="2703885"/>
    <lineage>
        <taxon>Bacteria</taxon>
        <taxon>Pseudomonadati</taxon>
        <taxon>Pseudomonadota</taxon>
        <taxon>Gammaproteobacteria</taxon>
        <taxon>Enterobacterales</taxon>
        <taxon>Yersiniaceae</taxon>
        <taxon>Rahnella</taxon>
    </lineage>
</organism>
<sequence length="77" mass="8879">MVITMMHCPKCQHAAHARSSRYLSINTKERYHQCQNINCSCTFKTHESIADIIVEPGTVHAVQLHPDKHQQQSLQMH</sequence>